<protein>
    <submittedName>
        <fullName evidence="1">Uncharacterized protein</fullName>
    </submittedName>
</protein>
<proteinExistence type="predicted"/>
<evidence type="ECO:0000313" key="2">
    <source>
        <dbReference type="Proteomes" id="UP000077266"/>
    </source>
</evidence>
<organism evidence="1 2">
    <name type="scientific">Exidia glandulosa HHB12029</name>
    <dbReference type="NCBI Taxonomy" id="1314781"/>
    <lineage>
        <taxon>Eukaryota</taxon>
        <taxon>Fungi</taxon>
        <taxon>Dikarya</taxon>
        <taxon>Basidiomycota</taxon>
        <taxon>Agaricomycotina</taxon>
        <taxon>Agaricomycetes</taxon>
        <taxon>Auriculariales</taxon>
        <taxon>Exidiaceae</taxon>
        <taxon>Exidia</taxon>
    </lineage>
</organism>
<dbReference type="AlphaFoldDB" id="A0A165BNS5"/>
<evidence type="ECO:0000313" key="1">
    <source>
        <dbReference type="EMBL" id="KZV80980.1"/>
    </source>
</evidence>
<accession>A0A165BNS5</accession>
<dbReference type="InParanoid" id="A0A165BNS5"/>
<name>A0A165BNS5_EXIGL</name>
<dbReference type="EMBL" id="KV426430">
    <property type="protein sequence ID" value="KZV80980.1"/>
    <property type="molecule type" value="Genomic_DNA"/>
</dbReference>
<keyword evidence="2" id="KW-1185">Reference proteome</keyword>
<reference evidence="1 2" key="1">
    <citation type="journal article" date="2016" name="Mol. Biol. Evol.">
        <title>Comparative Genomics of Early-Diverging Mushroom-Forming Fungi Provides Insights into the Origins of Lignocellulose Decay Capabilities.</title>
        <authorList>
            <person name="Nagy L.G."/>
            <person name="Riley R."/>
            <person name="Tritt A."/>
            <person name="Adam C."/>
            <person name="Daum C."/>
            <person name="Floudas D."/>
            <person name="Sun H."/>
            <person name="Yadav J.S."/>
            <person name="Pangilinan J."/>
            <person name="Larsson K.H."/>
            <person name="Matsuura K."/>
            <person name="Barry K."/>
            <person name="Labutti K."/>
            <person name="Kuo R."/>
            <person name="Ohm R.A."/>
            <person name="Bhattacharya S.S."/>
            <person name="Shirouzu T."/>
            <person name="Yoshinaga Y."/>
            <person name="Martin F.M."/>
            <person name="Grigoriev I.V."/>
            <person name="Hibbett D.S."/>
        </authorList>
    </citation>
    <scope>NUCLEOTIDE SEQUENCE [LARGE SCALE GENOMIC DNA]</scope>
    <source>
        <strain evidence="1 2">HHB12029</strain>
    </source>
</reference>
<gene>
    <name evidence="1" type="ORF">EXIGLDRAFT_395986</name>
</gene>
<dbReference type="Proteomes" id="UP000077266">
    <property type="component" value="Unassembled WGS sequence"/>
</dbReference>
<sequence>MATDASSAGGQSQRIKRQWVGFAPLPPGVPFWDVLSGKYRDDGILQMDEDTLRLYLNGNVEESNLVPAPGIAAVPDATSVPLQHAVVAIPSKPTKRLIKIRCQWGAILGRDIRQSLAILFDPSATLSDLRVEVGIRLAATSTHSRLEYAFRLPDGMALDDKEQIQDVLRPEEVLYIRIQ</sequence>